<feature type="region of interest" description="Disordered" evidence="1">
    <location>
        <begin position="28"/>
        <end position="54"/>
    </location>
</feature>
<protein>
    <submittedName>
        <fullName evidence="2">Uncharacterized protein</fullName>
    </submittedName>
</protein>
<reference evidence="2" key="2">
    <citation type="journal article" date="2024" name="Plant">
        <title>Genomic evolution and insights into agronomic trait innovations of Sesamum species.</title>
        <authorList>
            <person name="Miao H."/>
            <person name="Wang L."/>
            <person name="Qu L."/>
            <person name="Liu H."/>
            <person name="Sun Y."/>
            <person name="Le M."/>
            <person name="Wang Q."/>
            <person name="Wei S."/>
            <person name="Zheng Y."/>
            <person name="Lin W."/>
            <person name="Duan Y."/>
            <person name="Cao H."/>
            <person name="Xiong S."/>
            <person name="Wang X."/>
            <person name="Wei L."/>
            <person name="Li C."/>
            <person name="Ma Q."/>
            <person name="Ju M."/>
            <person name="Zhao R."/>
            <person name="Li G."/>
            <person name="Mu C."/>
            <person name="Tian Q."/>
            <person name="Mei H."/>
            <person name="Zhang T."/>
            <person name="Gao T."/>
            <person name="Zhang H."/>
        </authorList>
    </citation>
    <scope>NUCLEOTIDE SEQUENCE</scope>
    <source>
        <strain evidence="2">G02</strain>
    </source>
</reference>
<reference evidence="2" key="1">
    <citation type="submission" date="2020-06" db="EMBL/GenBank/DDBJ databases">
        <authorList>
            <person name="Li T."/>
            <person name="Hu X."/>
            <person name="Zhang T."/>
            <person name="Song X."/>
            <person name="Zhang H."/>
            <person name="Dai N."/>
            <person name="Sheng W."/>
            <person name="Hou X."/>
            <person name="Wei L."/>
        </authorList>
    </citation>
    <scope>NUCLEOTIDE SEQUENCE</scope>
    <source>
        <strain evidence="2">G02</strain>
        <tissue evidence="2">Leaf</tissue>
    </source>
</reference>
<sequence>MNAQIVNRAHAKKDTLPANVVMGIGSSQRSSATLSVGDRLPQSQESELIDPSPHSALVLPLSPKPLTIEIASEDTSSTARTLVYVSRSRSQSTNRALESLIEEPREALKEKASKGKEADEGPSESTKRKRKHSKRSHSSRSCKRSSPFLLKGRPKLLLRKQKRMTISIWSTSSLAGGERLKRSCDLPLSYLLKWRVLEEAYGHHLSLKSTYWRREKIASDRLLVEAQEKLSSAEISRTTIEEKIKGLME</sequence>
<gene>
    <name evidence="2" type="ORF">Sradi_5843200</name>
</gene>
<comment type="caution">
    <text evidence="2">The sequence shown here is derived from an EMBL/GenBank/DDBJ whole genome shotgun (WGS) entry which is preliminary data.</text>
</comment>
<accession>A0AAW2KRS9</accession>
<feature type="compositionally biased region" description="Basic and acidic residues" evidence="1">
    <location>
        <begin position="102"/>
        <end position="119"/>
    </location>
</feature>
<dbReference type="EMBL" id="JACGWJ010000027">
    <property type="protein sequence ID" value="KAL0309009.1"/>
    <property type="molecule type" value="Genomic_DNA"/>
</dbReference>
<evidence type="ECO:0000313" key="2">
    <source>
        <dbReference type="EMBL" id="KAL0309009.1"/>
    </source>
</evidence>
<organism evidence="2">
    <name type="scientific">Sesamum radiatum</name>
    <name type="common">Black benniseed</name>
    <dbReference type="NCBI Taxonomy" id="300843"/>
    <lineage>
        <taxon>Eukaryota</taxon>
        <taxon>Viridiplantae</taxon>
        <taxon>Streptophyta</taxon>
        <taxon>Embryophyta</taxon>
        <taxon>Tracheophyta</taxon>
        <taxon>Spermatophyta</taxon>
        <taxon>Magnoliopsida</taxon>
        <taxon>eudicotyledons</taxon>
        <taxon>Gunneridae</taxon>
        <taxon>Pentapetalae</taxon>
        <taxon>asterids</taxon>
        <taxon>lamiids</taxon>
        <taxon>Lamiales</taxon>
        <taxon>Pedaliaceae</taxon>
        <taxon>Sesamum</taxon>
    </lineage>
</organism>
<feature type="region of interest" description="Disordered" evidence="1">
    <location>
        <begin position="93"/>
        <end position="147"/>
    </location>
</feature>
<name>A0AAW2KRS9_SESRA</name>
<dbReference type="AlphaFoldDB" id="A0AAW2KRS9"/>
<feature type="compositionally biased region" description="Basic residues" evidence="1">
    <location>
        <begin position="127"/>
        <end position="143"/>
    </location>
</feature>
<evidence type="ECO:0000256" key="1">
    <source>
        <dbReference type="SAM" id="MobiDB-lite"/>
    </source>
</evidence>
<proteinExistence type="predicted"/>